<evidence type="ECO:0000313" key="3">
    <source>
        <dbReference type="Proteomes" id="UP001277471"/>
    </source>
</evidence>
<proteinExistence type="predicted"/>
<protein>
    <submittedName>
        <fullName evidence="2">YajG family lipoprotein</fullName>
    </submittedName>
</protein>
<dbReference type="GeneID" id="56449646"/>
<accession>A0ABU4P3X8</accession>
<reference evidence="2 3" key="1">
    <citation type="submission" date="2023-11" db="EMBL/GenBank/DDBJ databases">
        <title>MicrobeMod: A computational toolkit for identifying prokaryotic methylation and restriction-modification with nanopore sequencing.</title>
        <authorList>
            <person name="Crits-Christoph A."/>
            <person name="Kang S.C."/>
            <person name="Lee H."/>
            <person name="Ostrov N."/>
        </authorList>
    </citation>
    <scope>NUCLEOTIDE SEQUENCE [LARGE SCALE GENOMIC DNA]</scope>
    <source>
        <strain evidence="2 3">ATCC 29145</strain>
    </source>
</reference>
<sequence>MRSVIAITSSPSMPTPPTGPRRDGSSAAGATPAVFAVDAQPETPTPIRKSAPGSHTRAARVTKDDAIENCLSRTFFAFYVATSRRSRQNCANANVLTVFHCRNMAVFNLCGFGMKPSKISKCASLALLCAFLVSGCALVEAQVDLQYKPAVVSAPVPGADSVVVKVTTNDTRPSNRDKISVKKNGYGMEMAAIRAKQDIPSLVRASIERELLDRGFRQGDGPVFVLVDVNRFYADYKTGFWSADNVAEVQLNVQVRGADGRMVYGKGITSEGRVEGVMLMEGEPVKEASEKALAEAVRKLVTDEFFLQALIDAQRSTMVVPARVTGAPTS</sequence>
<organism evidence="2 3">
    <name type="scientific">Azospirillum brasilense</name>
    <dbReference type="NCBI Taxonomy" id="192"/>
    <lineage>
        <taxon>Bacteria</taxon>
        <taxon>Pseudomonadati</taxon>
        <taxon>Pseudomonadota</taxon>
        <taxon>Alphaproteobacteria</taxon>
        <taxon>Rhodospirillales</taxon>
        <taxon>Azospirillaceae</taxon>
        <taxon>Azospirillum</taxon>
    </lineage>
</organism>
<evidence type="ECO:0000313" key="2">
    <source>
        <dbReference type="EMBL" id="MDX5952453.1"/>
    </source>
</evidence>
<evidence type="ECO:0000256" key="1">
    <source>
        <dbReference type="SAM" id="MobiDB-lite"/>
    </source>
</evidence>
<dbReference type="RefSeq" id="WP_236778137.1">
    <property type="nucleotide sequence ID" value="NZ_CP012914.1"/>
</dbReference>
<dbReference type="Pfam" id="PF03923">
    <property type="entry name" value="Lipoprotein_16"/>
    <property type="match status" value="1"/>
</dbReference>
<keyword evidence="2" id="KW-0449">Lipoprotein</keyword>
<dbReference type="EMBL" id="JAWXYC010000004">
    <property type="protein sequence ID" value="MDX5952453.1"/>
    <property type="molecule type" value="Genomic_DNA"/>
</dbReference>
<keyword evidence="3" id="KW-1185">Reference proteome</keyword>
<gene>
    <name evidence="2" type="ORF">SIM66_14850</name>
</gene>
<name>A0ABU4P3X8_AZOBR</name>
<comment type="caution">
    <text evidence="2">The sequence shown here is derived from an EMBL/GenBank/DDBJ whole genome shotgun (WGS) entry which is preliminary data.</text>
</comment>
<dbReference type="InterPro" id="IPR005619">
    <property type="entry name" value="Uncharacterised_YajG"/>
</dbReference>
<feature type="region of interest" description="Disordered" evidence="1">
    <location>
        <begin position="1"/>
        <end position="28"/>
    </location>
</feature>
<dbReference type="Proteomes" id="UP001277471">
    <property type="component" value="Unassembled WGS sequence"/>
</dbReference>